<feature type="region of interest" description="Disordered" evidence="1">
    <location>
        <begin position="106"/>
        <end position="125"/>
    </location>
</feature>
<keyword evidence="2" id="KW-0732">Signal</keyword>
<protein>
    <submittedName>
        <fullName evidence="3">Uncharacterized protein</fullName>
    </submittedName>
</protein>
<reference evidence="3" key="2">
    <citation type="submission" date="2018-07" db="EMBL/GenBank/DDBJ databases">
        <authorList>
            <person name="Mckenzie S.K."/>
            <person name="Kronauer D.J.C."/>
        </authorList>
    </citation>
    <scope>NUCLEOTIDE SEQUENCE</scope>
    <source>
        <strain evidence="3">Clonal line C1</strain>
    </source>
</reference>
<evidence type="ECO:0000256" key="1">
    <source>
        <dbReference type="SAM" id="MobiDB-lite"/>
    </source>
</evidence>
<name>A0A3L8D4U0_OOCBI</name>
<feature type="region of interest" description="Disordered" evidence="1">
    <location>
        <begin position="140"/>
        <end position="251"/>
    </location>
</feature>
<feature type="compositionally biased region" description="Basic and acidic residues" evidence="1">
    <location>
        <begin position="198"/>
        <end position="251"/>
    </location>
</feature>
<dbReference type="OrthoDB" id="7553907at2759"/>
<sequence>MKWVLLLPILCILQEVKSYPQYNCAECNQHKVSARAQRVEDSIVPLFDSQRSWMPRFALLPSLSDTFNTTLAYMTKKLELLEESCKQITEHLKEVVNELLLNKKKNKKPVTSENSVSTDNKPEDLNQIIPKPDHELIVNQKPVAVKDDKKGKPIKQGDKEDIPALIKNENTIAPSSNENTVSTIVPTNQAETTIKENGQTEKPETLHESEKLETISSSEEKPQSEVSKPDESEKENAQEGDNKETMEEKDS</sequence>
<dbReference type="Proteomes" id="UP000279307">
    <property type="component" value="Chromosome 14"/>
</dbReference>
<evidence type="ECO:0000313" key="3">
    <source>
        <dbReference type="EMBL" id="RLU15033.1"/>
    </source>
</evidence>
<dbReference type="EMBL" id="QOIP01000014">
    <property type="protein sequence ID" value="RLU15033.1"/>
    <property type="molecule type" value="Genomic_DNA"/>
</dbReference>
<feature type="compositionally biased region" description="Polar residues" evidence="1">
    <location>
        <begin position="168"/>
        <end position="197"/>
    </location>
</feature>
<dbReference type="AlphaFoldDB" id="A0A3L8D4U0"/>
<organism evidence="3">
    <name type="scientific">Ooceraea biroi</name>
    <name type="common">Clonal raider ant</name>
    <name type="synonym">Cerapachys biroi</name>
    <dbReference type="NCBI Taxonomy" id="2015173"/>
    <lineage>
        <taxon>Eukaryota</taxon>
        <taxon>Metazoa</taxon>
        <taxon>Ecdysozoa</taxon>
        <taxon>Arthropoda</taxon>
        <taxon>Hexapoda</taxon>
        <taxon>Insecta</taxon>
        <taxon>Pterygota</taxon>
        <taxon>Neoptera</taxon>
        <taxon>Endopterygota</taxon>
        <taxon>Hymenoptera</taxon>
        <taxon>Apocrita</taxon>
        <taxon>Aculeata</taxon>
        <taxon>Formicoidea</taxon>
        <taxon>Formicidae</taxon>
        <taxon>Dorylinae</taxon>
        <taxon>Ooceraea</taxon>
    </lineage>
</organism>
<feature type="signal peptide" evidence="2">
    <location>
        <begin position="1"/>
        <end position="18"/>
    </location>
</feature>
<accession>A0A3L8D4U0</accession>
<proteinExistence type="predicted"/>
<feature type="compositionally biased region" description="Basic and acidic residues" evidence="1">
    <location>
        <begin position="144"/>
        <end position="162"/>
    </location>
</feature>
<gene>
    <name evidence="3" type="ORF">DMN91_012920</name>
</gene>
<evidence type="ECO:0000256" key="2">
    <source>
        <dbReference type="SAM" id="SignalP"/>
    </source>
</evidence>
<feature type="compositionally biased region" description="Polar residues" evidence="1">
    <location>
        <begin position="109"/>
        <end position="119"/>
    </location>
</feature>
<reference evidence="3" key="1">
    <citation type="journal article" date="2018" name="Genome Res.">
        <title>The genomic architecture and molecular evolution of ant odorant receptors.</title>
        <authorList>
            <person name="McKenzie S.K."/>
            <person name="Kronauer D.J.C."/>
        </authorList>
    </citation>
    <scope>NUCLEOTIDE SEQUENCE [LARGE SCALE GENOMIC DNA]</scope>
    <source>
        <strain evidence="3">Clonal line C1</strain>
    </source>
</reference>
<comment type="caution">
    <text evidence="3">The sequence shown here is derived from an EMBL/GenBank/DDBJ whole genome shotgun (WGS) entry which is preliminary data.</text>
</comment>
<feature type="chain" id="PRO_5018322710" evidence="2">
    <location>
        <begin position="19"/>
        <end position="251"/>
    </location>
</feature>